<gene>
    <name evidence="4" type="ORF">BDV98DRAFT_209559</name>
</gene>
<evidence type="ECO:0000313" key="5">
    <source>
        <dbReference type="Proteomes" id="UP000305067"/>
    </source>
</evidence>
<dbReference type="GO" id="GO:0009820">
    <property type="term" value="P:alkaloid metabolic process"/>
    <property type="evidence" value="ECO:0007669"/>
    <property type="project" value="InterPro"/>
</dbReference>
<dbReference type="PANTHER" id="PTHR40627">
    <property type="entry name" value="INDOLE PRENYLTRANSFERASE TDIB-RELATED"/>
    <property type="match status" value="1"/>
</dbReference>
<dbReference type="AlphaFoldDB" id="A0A5C3Q9U3"/>
<evidence type="ECO:0000256" key="2">
    <source>
        <dbReference type="ARBA" id="ARBA00022679"/>
    </source>
</evidence>
<accession>A0A5C3Q9U3</accession>
<comment type="similarity">
    <text evidence="1">Belongs to the tryptophan dimethylallyltransferase family.</text>
</comment>
<dbReference type="EMBL" id="ML178840">
    <property type="protein sequence ID" value="TFK98336.1"/>
    <property type="molecule type" value="Genomic_DNA"/>
</dbReference>
<dbReference type="InterPro" id="IPR033964">
    <property type="entry name" value="ABBA"/>
</dbReference>
<feature type="region of interest" description="Disordered" evidence="3">
    <location>
        <begin position="35"/>
        <end position="59"/>
    </location>
</feature>
<organism evidence="4 5">
    <name type="scientific">Pterulicium gracile</name>
    <dbReference type="NCBI Taxonomy" id="1884261"/>
    <lineage>
        <taxon>Eukaryota</taxon>
        <taxon>Fungi</taxon>
        <taxon>Dikarya</taxon>
        <taxon>Basidiomycota</taxon>
        <taxon>Agaricomycotina</taxon>
        <taxon>Agaricomycetes</taxon>
        <taxon>Agaricomycetidae</taxon>
        <taxon>Agaricales</taxon>
        <taxon>Pleurotineae</taxon>
        <taxon>Pterulaceae</taxon>
        <taxon>Pterulicium</taxon>
    </lineage>
</organism>
<keyword evidence="2 4" id="KW-0808">Transferase</keyword>
<dbReference type="SFLD" id="SFLDS00036">
    <property type="entry name" value="Aromatic_Prenyltransferase"/>
    <property type="match status" value="1"/>
</dbReference>
<dbReference type="Pfam" id="PF11991">
    <property type="entry name" value="Trp_DMAT"/>
    <property type="match status" value="1"/>
</dbReference>
<evidence type="ECO:0000313" key="4">
    <source>
        <dbReference type="EMBL" id="TFK98336.1"/>
    </source>
</evidence>
<reference evidence="4 5" key="1">
    <citation type="journal article" date="2019" name="Nat. Ecol. Evol.">
        <title>Megaphylogeny resolves global patterns of mushroom evolution.</title>
        <authorList>
            <person name="Varga T."/>
            <person name="Krizsan K."/>
            <person name="Foldi C."/>
            <person name="Dima B."/>
            <person name="Sanchez-Garcia M."/>
            <person name="Sanchez-Ramirez S."/>
            <person name="Szollosi G.J."/>
            <person name="Szarkandi J.G."/>
            <person name="Papp V."/>
            <person name="Albert L."/>
            <person name="Andreopoulos W."/>
            <person name="Angelini C."/>
            <person name="Antonin V."/>
            <person name="Barry K.W."/>
            <person name="Bougher N.L."/>
            <person name="Buchanan P."/>
            <person name="Buyck B."/>
            <person name="Bense V."/>
            <person name="Catcheside P."/>
            <person name="Chovatia M."/>
            <person name="Cooper J."/>
            <person name="Damon W."/>
            <person name="Desjardin D."/>
            <person name="Finy P."/>
            <person name="Geml J."/>
            <person name="Haridas S."/>
            <person name="Hughes K."/>
            <person name="Justo A."/>
            <person name="Karasinski D."/>
            <person name="Kautmanova I."/>
            <person name="Kiss B."/>
            <person name="Kocsube S."/>
            <person name="Kotiranta H."/>
            <person name="LaButti K.M."/>
            <person name="Lechner B.E."/>
            <person name="Liimatainen K."/>
            <person name="Lipzen A."/>
            <person name="Lukacs Z."/>
            <person name="Mihaltcheva S."/>
            <person name="Morgado L.N."/>
            <person name="Niskanen T."/>
            <person name="Noordeloos M.E."/>
            <person name="Ohm R.A."/>
            <person name="Ortiz-Santana B."/>
            <person name="Ovrebo C."/>
            <person name="Racz N."/>
            <person name="Riley R."/>
            <person name="Savchenko A."/>
            <person name="Shiryaev A."/>
            <person name="Soop K."/>
            <person name="Spirin V."/>
            <person name="Szebenyi C."/>
            <person name="Tomsovsky M."/>
            <person name="Tulloss R.E."/>
            <person name="Uehling J."/>
            <person name="Grigoriev I.V."/>
            <person name="Vagvolgyi C."/>
            <person name="Papp T."/>
            <person name="Martin F.M."/>
            <person name="Miettinen O."/>
            <person name="Hibbett D.S."/>
            <person name="Nagy L.G."/>
        </authorList>
    </citation>
    <scope>NUCLEOTIDE SEQUENCE [LARGE SCALE GENOMIC DNA]</scope>
    <source>
        <strain evidence="4 5">CBS 309.79</strain>
    </source>
</reference>
<dbReference type="CDD" id="cd13929">
    <property type="entry name" value="PT-DMATS_CymD"/>
    <property type="match status" value="1"/>
</dbReference>
<keyword evidence="5" id="KW-1185">Reference proteome</keyword>
<sequence length="425" mass="46933">MLEIAHYPRPAIIQFLVFLYARILGMLGPSTKTQNKMTADGSPAASSWVIPNRSKPESGDVNRQIRFAIQPMDPRTGHFLQPGEVLRYLTSAEGGLGLVYCPEGGLDWCERVDRFYHGDTPSRDAGSLFYLGFGLMSSGHIALKAYFQPPLHVPSFSASVRGNDENLQLSSPPCPLFVGSKDFSHLRGLVADLYDGMDESLSLLLDYFDSLDEPLKPWFHMLAVDVTGPLANRLKIYVGTRVGLSFNDVRRCFTLDGRLHGSDMNESLARLRVLWDCLFPDSHSQSGLDVQVPTIGSSASASLSSQPSTNPGRGVTDQHPTAGLGYYYELGPGIRTVCPKIYIPVRQYCRSDAFTCSALESFYADKLAGIGKRPSGWLARDVEAAFSHRPLSSRSGICTWVTFGHKNQKGWEVMSYFSPEIWAQS</sequence>
<dbReference type="GO" id="GO:0016765">
    <property type="term" value="F:transferase activity, transferring alkyl or aryl (other than methyl) groups"/>
    <property type="evidence" value="ECO:0007669"/>
    <property type="project" value="InterPro"/>
</dbReference>
<dbReference type="Proteomes" id="UP000305067">
    <property type="component" value="Unassembled WGS sequence"/>
</dbReference>
<protein>
    <submittedName>
        <fullName evidence="4">Aromatic prenyltransferase</fullName>
    </submittedName>
</protein>
<proteinExistence type="inferred from homology"/>
<evidence type="ECO:0000256" key="1">
    <source>
        <dbReference type="ARBA" id="ARBA00010209"/>
    </source>
</evidence>
<dbReference type="PANTHER" id="PTHR40627:SF4">
    <property type="entry name" value="PRENYLTRANSFERASE ASQH1-RELATED"/>
    <property type="match status" value="1"/>
</dbReference>
<dbReference type="InterPro" id="IPR017795">
    <property type="entry name" value="ABBA_NscD-like"/>
</dbReference>
<feature type="region of interest" description="Disordered" evidence="3">
    <location>
        <begin position="299"/>
        <end position="318"/>
    </location>
</feature>
<evidence type="ECO:0000256" key="3">
    <source>
        <dbReference type="SAM" id="MobiDB-lite"/>
    </source>
</evidence>
<name>A0A5C3Q9U3_9AGAR</name>
<dbReference type="OrthoDB" id="3354387at2759"/>
<dbReference type="NCBIfam" id="TIGR03429">
    <property type="entry name" value="arom_pren_DMATS"/>
    <property type="match status" value="1"/>
</dbReference>